<accession>A0A6G1Z8U4</accession>
<reference evidence="18" key="1">
    <citation type="journal article" date="2019" name="Nat. Med.">
        <title>A library of human gut bacterial isolates paired with longitudinal multiomics data enables mechanistic microbiome research.</title>
        <authorList>
            <person name="Poyet M."/>
            <person name="Groussin M."/>
            <person name="Gibbons S.M."/>
            <person name="Avila-Pacheco J."/>
            <person name="Jiang X."/>
            <person name="Kearney S.M."/>
            <person name="Perrotta A.R."/>
            <person name="Berdy B."/>
            <person name="Zhao S."/>
            <person name="Lieberman T.D."/>
            <person name="Swanson P.K."/>
            <person name="Smith M."/>
            <person name="Roesemann S."/>
            <person name="Alexander J.E."/>
            <person name="Rich S.A."/>
            <person name="Livny J."/>
            <person name="Vlamakis H."/>
            <person name="Clish C."/>
            <person name="Bullock K."/>
            <person name="Deik A."/>
            <person name="Scott J."/>
            <person name="Pierce K.A."/>
            <person name="Xavier R.J."/>
            <person name="Alm E.J."/>
        </authorList>
    </citation>
    <scope>NUCLEOTIDE SEQUENCE</scope>
    <source>
        <strain evidence="18">BIOML-A4</strain>
    </source>
</reference>
<dbReference type="GeneID" id="69981489"/>
<dbReference type="InterPro" id="IPR008268">
    <property type="entry name" value="Peptidase_S16_AS"/>
</dbReference>
<proteinExistence type="evidence at transcript level"/>
<dbReference type="HAMAP" id="MF_01973">
    <property type="entry name" value="lon_bact"/>
    <property type="match status" value="1"/>
</dbReference>
<dbReference type="RefSeq" id="WP_044214754.1">
    <property type="nucleotide sequence ID" value="NZ_AP031410.1"/>
</dbReference>
<dbReference type="Gene3D" id="3.30.230.10">
    <property type="match status" value="1"/>
</dbReference>
<evidence type="ECO:0000256" key="2">
    <source>
        <dbReference type="ARBA" id="ARBA00022490"/>
    </source>
</evidence>
<protein>
    <recommendedName>
        <fullName evidence="10 11">Lon protease</fullName>
        <ecNumber evidence="10 11">3.4.21.53</ecNumber>
    </recommendedName>
    <alternativeName>
        <fullName evidence="10">ATP-dependent protease La</fullName>
    </alternativeName>
</protein>
<dbReference type="PROSITE" id="PS51786">
    <property type="entry name" value="LON_PROTEOLYTIC"/>
    <property type="match status" value="1"/>
</dbReference>
<evidence type="ECO:0000256" key="6">
    <source>
        <dbReference type="ARBA" id="ARBA00022825"/>
    </source>
</evidence>
<keyword evidence="8 10" id="KW-0346">Stress response</keyword>
<evidence type="ECO:0000256" key="9">
    <source>
        <dbReference type="ARBA" id="ARBA00050665"/>
    </source>
</evidence>
<feature type="domain" description="Lon proteolytic" evidence="16">
    <location>
        <begin position="630"/>
        <end position="812"/>
    </location>
</feature>
<dbReference type="PROSITE" id="PS51787">
    <property type="entry name" value="LON_N"/>
    <property type="match status" value="1"/>
</dbReference>
<dbReference type="NCBIfam" id="TIGR00763">
    <property type="entry name" value="lon"/>
    <property type="match status" value="1"/>
</dbReference>
<dbReference type="InterPro" id="IPR003959">
    <property type="entry name" value="ATPase_AAA_core"/>
</dbReference>
<dbReference type="InterPro" id="IPR014721">
    <property type="entry name" value="Ribsml_uS5_D2-typ_fold_subgr"/>
</dbReference>
<feature type="binding site" evidence="10 13">
    <location>
        <begin position="394"/>
        <end position="401"/>
    </location>
    <ligand>
        <name>ATP</name>
        <dbReference type="ChEBI" id="CHEBI:30616"/>
    </ligand>
</feature>
<feature type="domain" description="Lon N-terminal" evidence="17">
    <location>
        <begin position="48"/>
        <end position="243"/>
    </location>
</feature>
<keyword evidence="6 10" id="KW-0720">Serine protease</keyword>
<evidence type="ECO:0000256" key="15">
    <source>
        <dbReference type="RuleBase" id="RU000591"/>
    </source>
</evidence>
<dbReference type="Pfam" id="PF02190">
    <property type="entry name" value="LON_substr_bdg"/>
    <property type="match status" value="1"/>
</dbReference>
<dbReference type="InterPro" id="IPR015947">
    <property type="entry name" value="PUA-like_sf"/>
</dbReference>
<feature type="active site" evidence="10 12">
    <location>
        <position position="761"/>
    </location>
</feature>
<comment type="subunit">
    <text evidence="10 11">Homohexamer. Organized in a ring with a central cavity.</text>
</comment>
<dbReference type="InterPro" id="IPR054594">
    <property type="entry name" value="Lon_lid"/>
</dbReference>
<dbReference type="FunFam" id="3.40.50.300:FF:000021">
    <property type="entry name" value="Lon protease homolog"/>
    <property type="match status" value="1"/>
</dbReference>
<dbReference type="Pfam" id="PF00004">
    <property type="entry name" value="AAA"/>
    <property type="match status" value="1"/>
</dbReference>
<evidence type="ECO:0000259" key="16">
    <source>
        <dbReference type="PROSITE" id="PS51786"/>
    </source>
</evidence>
<keyword evidence="3 10" id="KW-0645">Protease</keyword>
<evidence type="ECO:0000256" key="10">
    <source>
        <dbReference type="HAMAP-Rule" id="MF_01973"/>
    </source>
</evidence>
<dbReference type="EC" id="3.4.21.53" evidence="10 11"/>
<gene>
    <name evidence="10 18" type="primary">lon</name>
    <name evidence="18" type="ORF">GKE01_02560</name>
</gene>
<dbReference type="GO" id="GO:0016887">
    <property type="term" value="F:ATP hydrolysis activity"/>
    <property type="evidence" value="ECO:0007669"/>
    <property type="project" value="UniProtKB-UniRule"/>
</dbReference>
<keyword evidence="5 10" id="KW-0378">Hydrolase</keyword>
<dbReference type="InterPro" id="IPR046336">
    <property type="entry name" value="Lon_prtase_N_sf"/>
</dbReference>
<dbReference type="Gene3D" id="2.30.130.40">
    <property type="entry name" value="LON domain-like"/>
    <property type="match status" value="1"/>
</dbReference>
<dbReference type="InterPro" id="IPR020568">
    <property type="entry name" value="Ribosomal_Su5_D2-typ_SF"/>
</dbReference>
<dbReference type="CDD" id="cd19500">
    <property type="entry name" value="RecA-like_Lon"/>
    <property type="match status" value="1"/>
</dbReference>
<dbReference type="GO" id="GO:0043565">
    <property type="term" value="F:sequence-specific DNA binding"/>
    <property type="evidence" value="ECO:0007669"/>
    <property type="project" value="UniProtKB-UniRule"/>
</dbReference>
<dbReference type="AlphaFoldDB" id="A0A6G1Z8U4"/>
<dbReference type="GO" id="GO:0004176">
    <property type="term" value="F:ATP-dependent peptidase activity"/>
    <property type="evidence" value="ECO:0007669"/>
    <property type="project" value="UniProtKB-UniRule"/>
</dbReference>
<dbReference type="SMART" id="SM00382">
    <property type="entry name" value="AAA"/>
    <property type="match status" value="1"/>
</dbReference>
<evidence type="ECO:0000256" key="4">
    <source>
        <dbReference type="ARBA" id="ARBA00022741"/>
    </source>
</evidence>
<dbReference type="SMART" id="SM00464">
    <property type="entry name" value="LON"/>
    <property type="match status" value="1"/>
</dbReference>
<dbReference type="Gene3D" id="1.20.5.5270">
    <property type="match status" value="1"/>
</dbReference>
<dbReference type="InterPro" id="IPR004815">
    <property type="entry name" value="Lon_bac/euk-typ"/>
</dbReference>
<comment type="function">
    <text evidence="10">ATP-dependent serine protease that mediates the selective degradation of mutant and abnormal proteins as well as certain short-lived regulatory proteins. Required for cellular homeostasis and for survival from DNA damage and developmental changes induced by stress. Degrades polypeptides processively to yield small peptide fragments that are 5 to 10 amino acids long. Binds to DNA in a double-stranded, site-specific manner.</text>
</comment>
<name>A0A6G1Z8U4_9BACT</name>
<dbReference type="GO" id="GO:0004252">
    <property type="term" value="F:serine-type endopeptidase activity"/>
    <property type="evidence" value="ECO:0007669"/>
    <property type="project" value="UniProtKB-UniRule"/>
</dbReference>
<sequence length="820" mass="92491">MMKERMKRFADESYDDLDDNIGIVMPILTECDVDEDFTEGIDKVGKVVPILPLRNMVLFPGVAMPVIVGRPKSMRLIKEAVQKKTLIGVVCQKEMNTEDPGFDDLYTTGVIADIVRVLEMPDGTTTVILQGKKRFSLDALEETEPYLKGKISLLEDKMPDKTDREFEALISTIKDLTIKMLGSLSEPPRDLIFSIKNNKNVLYLVNFSCSNIPSGAEEKQELLLIGAMKDRAYRLLFILNREYQLVELKASIQMKTHEDINQQQREYFLQQQIKTIQEELGGNINELEIRELRERAFKKKWPASVAEIFEKEVRKLERLHPQSPDFSIQTQYVQTIINLPWNEYSKDNFNLTHAQKVLDRDHYGLEKVKERIIEHLAVLKLKGDMKSPIICLYGPPGVGKTSLGKSIAEALHRKYVRISLGGLHDEAEIRGHRRTYIGAMSGRIIQNIQKAGSSNPVFILDEIDKVTNDFKGDPASALLEVLDPEQNSTFHDNYLDIDYDLSKVMFIATANNLNTISQPLLDRMELIEVSGYILEEKVEIAARHLVPKQLEAHGLSKGKVKLPKKTLQVIIESYTRESGVRELDKKIAKIMRKLARKVASDEAIPAQIKPEDLHEYLGAVEYSRDKYQGNDYAGVVTGLAWTAVGGEILFVESSLSRGKGSKLTLTGNLGDVMKESAMLALEYIHAHASLFGINEELFENWNVHIHVPEGAIPKDGPSAGVTMVTSLVSAFTQRKVRKNLAMTGEITLRGKVLPVGGIKEKILAAKRAGIKELILCKENQKDIEEIKADYVKGLTFHYVEDIRQVIDLALLKEKVDNPLF</sequence>
<dbReference type="GO" id="GO:0005737">
    <property type="term" value="C:cytoplasm"/>
    <property type="evidence" value="ECO:0007669"/>
    <property type="project" value="UniProtKB-SubCell"/>
</dbReference>
<evidence type="ECO:0000256" key="5">
    <source>
        <dbReference type="ARBA" id="ARBA00022801"/>
    </source>
</evidence>
<dbReference type="PANTHER" id="PTHR10046">
    <property type="entry name" value="ATP DEPENDENT LON PROTEASE FAMILY MEMBER"/>
    <property type="match status" value="1"/>
</dbReference>
<dbReference type="GO" id="GO:0034605">
    <property type="term" value="P:cellular response to heat"/>
    <property type="evidence" value="ECO:0007669"/>
    <property type="project" value="UniProtKB-UniRule"/>
</dbReference>
<dbReference type="InterPro" id="IPR003111">
    <property type="entry name" value="Lon_prtase_N"/>
</dbReference>
<evidence type="ECO:0000256" key="7">
    <source>
        <dbReference type="ARBA" id="ARBA00022840"/>
    </source>
</evidence>
<comment type="induction">
    <text evidence="10">By heat shock.</text>
</comment>
<dbReference type="Gene3D" id="1.10.8.60">
    <property type="match status" value="1"/>
</dbReference>
<dbReference type="EMBL" id="WKLP01000002">
    <property type="protein sequence ID" value="MRY10349.1"/>
    <property type="molecule type" value="Genomic_DNA"/>
</dbReference>
<keyword evidence="4 10" id="KW-0547">Nucleotide-binding</keyword>
<comment type="catalytic activity">
    <reaction evidence="9 10 11 14">
        <text>Hydrolysis of proteins in presence of ATP.</text>
        <dbReference type="EC" id="3.4.21.53"/>
    </reaction>
</comment>
<dbReference type="Pfam" id="PF22667">
    <property type="entry name" value="Lon_lid"/>
    <property type="match status" value="1"/>
</dbReference>
<feature type="active site" evidence="10 12">
    <location>
        <position position="718"/>
    </location>
</feature>
<comment type="similarity">
    <text evidence="10 11 14 15">Belongs to the peptidase S16 family.</text>
</comment>
<keyword evidence="2 10" id="KW-0963">Cytoplasm</keyword>
<dbReference type="InterPro" id="IPR008269">
    <property type="entry name" value="Lon_proteolytic"/>
</dbReference>
<evidence type="ECO:0000256" key="11">
    <source>
        <dbReference type="PIRNR" id="PIRNR001174"/>
    </source>
</evidence>
<evidence type="ECO:0000256" key="14">
    <source>
        <dbReference type="PROSITE-ProRule" id="PRU01122"/>
    </source>
</evidence>
<keyword evidence="7 10" id="KW-0067">ATP-binding</keyword>
<evidence type="ECO:0000256" key="8">
    <source>
        <dbReference type="ARBA" id="ARBA00023016"/>
    </source>
</evidence>
<dbReference type="SUPFAM" id="SSF54211">
    <property type="entry name" value="Ribosomal protein S5 domain 2-like"/>
    <property type="match status" value="1"/>
</dbReference>
<dbReference type="GO" id="GO:0006515">
    <property type="term" value="P:protein quality control for misfolded or incompletely synthesized proteins"/>
    <property type="evidence" value="ECO:0007669"/>
    <property type="project" value="UniProtKB-UniRule"/>
</dbReference>
<evidence type="ECO:0000256" key="12">
    <source>
        <dbReference type="PIRSR" id="PIRSR001174-1"/>
    </source>
</evidence>
<dbReference type="Gene3D" id="1.20.58.1480">
    <property type="match status" value="1"/>
</dbReference>
<organism evidence="18">
    <name type="scientific">Parabacteroides goldsteinii</name>
    <dbReference type="NCBI Taxonomy" id="328812"/>
    <lineage>
        <taxon>Bacteria</taxon>
        <taxon>Pseudomonadati</taxon>
        <taxon>Bacteroidota</taxon>
        <taxon>Bacteroidia</taxon>
        <taxon>Bacteroidales</taxon>
        <taxon>Tannerellaceae</taxon>
        <taxon>Parabacteroides</taxon>
    </lineage>
</organism>
<evidence type="ECO:0000256" key="3">
    <source>
        <dbReference type="ARBA" id="ARBA00022670"/>
    </source>
</evidence>
<dbReference type="SUPFAM" id="SSF52540">
    <property type="entry name" value="P-loop containing nucleoside triphosphate hydrolases"/>
    <property type="match status" value="1"/>
</dbReference>
<evidence type="ECO:0000256" key="13">
    <source>
        <dbReference type="PIRSR" id="PIRSR001174-2"/>
    </source>
</evidence>
<dbReference type="InterPro" id="IPR027065">
    <property type="entry name" value="Lon_Prtase"/>
</dbReference>
<dbReference type="InterPro" id="IPR027543">
    <property type="entry name" value="Lon_bac"/>
</dbReference>
<evidence type="ECO:0000259" key="17">
    <source>
        <dbReference type="PROSITE" id="PS51787"/>
    </source>
</evidence>
<dbReference type="InterPro" id="IPR027417">
    <property type="entry name" value="P-loop_NTPase"/>
</dbReference>
<dbReference type="PROSITE" id="PS01046">
    <property type="entry name" value="LON_SER"/>
    <property type="match status" value="1"/>
</dbReference>
<evidence type="ECO:0000256" key="1">
    <source>
        <dbReference type="ARBA" id="ARBA00004496"/>
    </source>
</evidence>
<dbReference type="PRINTS" id="PR00830">
    <property type="entry name" value="ENDOLAPTASE"/>
</dbReference>
<dbReference type="GO" id="GO:0005524">
    <property type="term" value="F:ATP binding"/>
    <property type="evidence" value="ECO:0007669"/>
    <property type="project" value="UniProtKB-UniRule"/>
</dbReference>
<dbReference type="Pfam" id="PF05362">
    <property type="entry name" value="Lon_C"/>
    <property type="match status" value="1"/>
</dbReference>
<comment type="caution">
    <text evidence="18">The sequence shown here is derived from an EMBL/GenBank/DDBJ whole genome shotgun (WGS) entry which is preliminary data.</text>
</comment>
<comment type="subcellular location">
    <subcellularLocation>
        <location evidence="1 10 11">Cytoplasm</location>
    </subcellularLocation>
</comment>
<dbReference type="PIRSF" id="PIRSF001174">
    <property type="entry name" value="Lon_proteas"/>
    <property type="match status" value="1"/>
</dbReference>
<dbReference type="InterPro" id="IPR003593">
    <property type="entry name" value="AAA+_ATPase"/>
</dbReference>
<evidence type="ECO:0000313" key="18">
    <source>
        <dbReference type="EMBL" id="MRY10349.1"/>
    </source>
</evidence>
<dbReference type="SUPFAM" id="SSF88697">
    <property type="entry name" value="PUA domain-like"/>
    <property type="match status" value="1"/>
</dbReference>
<dbReference type="Gene3D" id="3.40.50.300">
    <property type="entry name" value="P-loop containing nucleotide triphosphate hydrolases"/>
    <property type="match status" value="1"/>
</dbReference>